<dbReference type="SFLD" id="SFLDS00003">
    <property type="entry name" value="Haloacid_Dehalogenase"/>
    <property type="match status" value="1"/>
</dbReference>
<dbReference type="InterPro" id="IPR044924">
    <property type="entry name" value="HAD-SF_hydro_IA_REG-2-like_cap"/>
</dbReference>
<evidence type="ECO:0000313" key="2">
    <source>
        <dbReference type="Proteomes" id="UP000307943"/>
    </source>
</evidence>
<dbReference type="InterPro" id="IPR006439">
    <property type="entry name" value="HAD-SF_hydro_IA"/>
</dbReference>
<dbReference type="RefSeq" id="WP_139604850.1">
    <property type="nucleotide sequence ID" value="NZ_VDCQ01000039.1"/>
</dbReference>
<evidence type="ECO:0000313" key="1">
    <source>
        <dbReference type="EMBL" id="TNJ63710.1"/>
    </source>
</evidence>
<proteinExistence type="predicted"/>
<comment type="caution">
    <text evidence="1">The sequence shown here is derived from an EMBL/GenBank/DDBJ whole genome shotgun (WGS) entry which is preliminary data.</text>
</comment>
<keyword evidence="1" id="KW-0378">Hydrolase</keyword>
<keyword evidence="2" id="KW-1185">Reference proteome</keyword>
<protein>
    <submittedName>
        <fullName evidence="1">HAD family hydrolase</fullName>
    </submittedName>
</protein>
<dbReference type="OrthoDB" id="9809962at2"/>
<dbReference type="Gene3D" id="1.10.150.720">
    <property type="entry name" value="Haloacid dehalogenase-like hydrolase"/>
    <property type="match status" value="1"/>
</dbReference>
<dbReference type="SUPFAM" id="SSF56784">
    <property type="entry name" value="HAD-like"/>
    <property type="match status" value="1"/>
</dbReference>
<dbReference type="InterPro" id="IPR023214">
    <property type="entry name" value="HAD_sf"/>
</dbReference>
<dbReference type="PANTHER" id="PTHR46191">
    <property type="match status" value="1"/>
</dbReference>
<dbReference type="GO" id="GO:0016787">
    <property type="term" value="F:hydrolase activity"/>
    <property type="evidence" value="ECO:0007669"/>
    <property type="project" value="UniProtKB-KW"/>
</dbReference>
<dbReference type="Proteomes" id="UP000307943">
    <property type="component" value="Unassembled WGS sequence"/>
</dbReference>
<dbReference type="PRINTS" id="PR00413">
    <property type="entry name" value="HADHALOGNASE"/>
</dbReference>
<dbReference type="SFLD" id="SFLDG01129">
    <property type="entry name" value="C1.5:_HAD__Beta-PGM__Phosphata"/>
    <property type="match status" value="1"/>
</dbReference>
<organism evidence="1 2">
    <name type="scientific">Paenibacillus hemerocallicola</name>
    <dbReference type="NCBI Taxonomy" id="1172614"/>
    <lineage>
        <taxon>Bacteria</taxon>
        <taxon>Bacillati</taxon>
        <taxon>Bacillota</taxon>
        <taxon>Bacilli</taxon>
        <taxon>Bacillales</taxon>
        <taxon>Paenibacillaceae</taxon>
        <taxon>Paenibacillus</taxon>
    </lineage>
</organism>
<accession>A0A5C4T4T1</accession>
<dbReference type="PANTHER" id="PTHR46191:SF2">
    <property type="entry name" value="HALOACID DEHALOGENASE-LIKE HYDROLASE DOMAIN-CONTAINING PROTEIN 3"/>
    <property type="match status" value="1"/>
</dbReference>
<dbReference type="InterPro" id="IPR036412">
    <property type="entry name" value="HAD-like_sf"/>
</dbReference>
<name>A0A5C4T4T1_9BACL</name>
<dbReference type="EMBL" id="VDCQ01000039">
    <property type="protein sequence ID" value="TNJ63710.1"/>
    <property type="molecule type" value="Genomic_DNA"/>
</dbReference>
<dbReference type="Pfam" id="PF00702">
    <property type="entry name" value="Hydrolase"/>
    <property type="match status" value="1"/>
</dbReference>
<reference evidence="1 2" key="1">
    <citation type="submission" date="2019-05" db="EMBL/GenBank/DDBJ databases">
        <title>We sequenced the genome of Paenibacillus hemerocallicola KCTC 33185 for further insight into its adaptation and study the phylogeny of Paenibacillus.</title>
        <authorList>
            <person name="Narsing Rao M.P."/>
        </authorList>
    </citation>
    <scope>NUCLEOTIDE SEQUENCE [LARGE SCALE GENOMIC DNA]</scope>
    <source>
        <strain evidence="1 2">KCTC 33185</strain>
    </source>
</reference>
<dbReference type="InterPro" id="IPR051828">
    <property type="entry name" value="HAD-like_hydrolase_domain"/>
</dbReference>
<dbReference type="AlphaFoldDB" id="A0A5C4T4T1"/>
<dbReference type="Gene3D" id="3.40.50.1000">
    <property type="entry name" value="HAD superfamily/HAD-like"/>
    <property type="match status" value="1"/>
</dbReference>
<dbReference type="NCBIfam" id="TIGR01549">
    <property type="entry name" value="HAD-SF-IA-v1"/>
    <property type="match status" value="1"/>
</dbReference>
<gene>
    <name evidence="1" type="ORF">FE784_24280</name>
</gene>
<sequence>MNISLHGFKAVLFDAGDTLLTIPGARAILQRYLSERELHREQEPIGVLFDEAFRKFYYEKPSSGTELCSPESDRLFWAGIYAFVLNGLGIREQRAEETIHEWSHELYDLFTSPEQYELFEDVIESLERLKRSGLRLGIVSNFAPTLKAILRHKGILHYFDPVIVSTEVGLEKPNPAIFRLALEQAGLHAEETLYVGDHDKNDIWAPNQIGIRAVKIKRYAHMTGDGIVSLRELG</sequence>